<dbReference type="InterPro" id="IPR011250">
    <property type="entry name" value="OMP/PagP_B-barrel"/>
</dbReference>
<sequence>MKHFLAQGITSILLPFTAYAATGSYANTYQRNARAQTPQQAALLWSNDKAHSVAAPYSPETLNTNAPVLMHGNPVRELVIIDSAVQDKQTLFNGIAPGVAVAEIVPGEDGVTQLVEILAKYQHLDAVHLFSHGNSGNLQLAGRQIPATELREKTELFATLENAVSPGGDFLLYGCNFAANAEGEDFLDLVSHTTGLDTAASADLTGNTANDGDWDLEIARGDITAKTPFSEQALRDFSGVLAPQTYTAQQLYNDNTPSSYYYQTVISTGDGYFDATNLGGRVSAVDGGGSYGYLYASTGSGLYGKTLQIAADGTNVGTFELNTLQLSVGELGCTASDISVNVTIEGYYPNNSSAGTQNVTVATPTTFCGYGDVDTVDVSSTFGAGKALSRFVVKYQGTAPNNRYFLIASFTVDNLQAPDATAPTLTAVTGVPSPTTDSTPDYTFSTDEAGTLTVGGSCGSSDEGAISSGSNTITLTQTDNSTPLADGTYSDCTVTVQDSYGNSSTPLAINSFTVDASAPVLSEVTPVVSPTNDATPNVTFSTNEAGTLSVGGLCGTSTSTTISATGNHTITLTQADNSTPLTDSTYTNCTLTVTDSAGNASSPLALSTFIVDTTAPANPSTPDMQAGSDSGSSNTDNTTADTTPSFTGTSEASATITLSSNVDGIVGSTTADGSGNWTVTASTLSAGAHQISATATDQATNTSGSSTSLSILIDTLAPSAPSTADLAAASDLGTSSSDDLTSNTTPQFTGTAEANGLLSLQSSLDGSIGSATVDGSGNWTVTASTLSQGAHTITSTVTDIAGNTSAASAGLSVTIDTTAPAVTSVSVPVNNTYGLSDTLSFVVNLDDTVVVNTSGGTPRLAMTIGAATRYASYVSGSGTSSLVFSYSVESGLNDSDGISLNGSLDLNSGAITDSAGNSISTTLASVGSLTSVLVDTLAPSLTEFTAVASATNATTPSVVVNVSEDGTLAFSGSCGSLDAGSVSAGNVSLRLTQPDNTTSLTEGTYSDCAITATDAGGNTSPPLSLSSFTVDRTSPTLTEFTAVTTLGNDSSPAFVVAASEVGSLAIGGSCGLGSSPAMSVGNNSVTLLNSSASADLADGTYSDCTAVLTDAAGNASSPLSLSSFTIDTSAPTLAVVTAVPSLGTDSTPSLTFSSSEAGTLAVGGSCGSSDIGTISSGNTPITLTATNNSSSLSDGTYADCTLTVTDSAGNSSTPLALAQFTIDTTPPSIAQATAVATPTNDATPDVALLLSEAGILAVNGSCGSAAEGSIGAGSQTITLTQTDNSSALADGTYSDCTVSLTDPAGNSSAPAALSAFQVDTQAPTLTEATAVSTPTADTTPSLTLAVNETSTLQITGSCALGSTSALITGNNSVTLATLSDATYSDCVAQATDSAGNLSTPVTLSSFTIDSAGPVLAETSAVNTPTSDSSPSVTFTSSEAGVLTITGNCGSPDTGSVASGSVTITLTQLDGVTPLADGSYSNCAVTVTDNLGNASTPLLLSSFEVDTAAPVVTESAAVTSPNRDATPTLSITLSEAGSITVGGDCGSSDEGPLASGTHTITLTQPDNINALADGTYSNCTISVSDGAGNLSTQLSLSAFTIDATAPVLATNAGLTLDEGASAPISASLLSATDQTTAVADILISLSSSPTNGNLRRNGVALSAGSSFYQTEITQGNIQYSHDGGESTGDSFSFTLTDALDNTSSPQTFAITVTPQNDAPDTTADTATTNEDTPVTVDVLANDVDPDDTINAASVLIVAAASNGQASVNTANGDITYTPNADFNGVDSFSYTVQDTTGDTSASTLVSITISAVNDAPVAVADAVSTDINTPVTIDVAANDSDIDVGDSLDTASLSVVNAPAHGTAQVVNGSISYTPTTDYLGNDSFTYTIDDTNGLSSNAATVTISVIDPNSSPSAANDSATTNEDTPVTIAVLSNDSDPDGSLVPGSVAIATPPMHGTASVTSNGTVNYTPASNYFGSDSFTYTVADDDGAVSAAATVSITVNSVNDAPQANDDTVRLLEDASLTINVLGNDSDVDGTLAPATLVIVTNAASGIAGVDNGQVVYTPLDDYVGSDTFTYTVADNAGTVSNTATVTLTVDPVNDAPKAADDNFTILAASASDLVVLENDADIDGSLDAASITVVAAPAQGTLTNNNDGTLRYTPSAGIAPLDGDSFSYTVLDNDGESSNTATVTLTFVPGSTLVITGAPAEDIIEGQAFSFTPTVMDADSLFTLTFSVQNLPAWMAFDSATGSLSGTPTRDDVGAYDNITLSVSDGVNTSVLSAFSVEVFADVDTDNDTISDYQEQLDGTDPNDPLDYLDLTPPDLLAPADIIVDATGLFTRVTLAQLLSMAADATQAELDEAVAALVTDNVNGDGCCNAAPQGITDGRYQLRPGVHATHWTAEDFMGNSSQVTQTVFVRPLVSLSKDQTSVEGATASFQVLLNGPAISYPFEVPLMIDTSSTATETDYEPVPTSVVFNEGQTEVSVAIRTLADTTTENDEVLRVQLDDRTSAAEDLSDGFDADIYDINAGAKTTFALTIVERNVPPKLTLTLRQAGKQTIQVTPNGGEVTVTSAVVDPNPNDTHSIDWSGTDSLLNDTSAIPTVLTFSPADLASGRYKVKAKATDSANGSNTAVLHFVVVQSLPQLLATDDTDNDGIDDETEGTADSDDDGIADYLDNITATNVLPERARQTDSFLIECDPGVRCRLGEFSIQTPSSGARLLEDERSALNDFNEDTHFNSSGIFDFELADLPEAGRSTSVVIPQIAPIPANALYRKFQNGEWRTFIEDTNNLLHSTAGTEGFCPPPGDSAWQPGLTEGHWCVQLTIEDGGPNDADGEVNGSVSDPGAVATQKRRTIKTGGGATSGVLMLLIALLAIGRRTQVSRKLPLAALLAGGLTGTAPAPAQAYEPETFFVSATALTSESQHSAGDYASTMTANGVETTVLNYDAKSNGYHINLGHTFTPFVSSMFGYLDLGKADTELSFLDEDDAIVSKALEESYPHLGKGVTTNARFHYDLHSAFTIYADAGLYYWRSKIHVGQSDIEAEQKGLDPWGGLGIQLNYQAVSVNVSYQYFKLDETSATTLGIGLGYQF</sequence>
<feature type="chain" id="PRO_5002948860" evidence="9">
    <location>
        <begin position="21"/>
        <end position="3089"/>
    </location>
</feature>
<dbReference type="InterPro" id="IPR013783">
    <property type="entry name" value="Ig-like_fold"/>
</dbReference>
<feature type="signal peptide" evidence="9">
    <location>
        <begin position="1"/>
        <end position="20"/>
    </location>
</feature>
<reference evidence="11 12" key="1">
    <citation type="journal article" date="2009" name="PLoS ONE">
        <title>The complete genome of Teredinibacter turnerae T7901: an intracellular endosymbiont of marine wood-boring bivalves (shipworms).</title>
        <authorList>
            <person name="Yang J.C."/>
            <person name="Madupu R."/>
            <person name="Durkin A.S."/>
            <person name="Ekborg N.A."/>
            <person name="Pedamallu C.S."/>
            <person name="Hostetler J.B."/>
            <person name="Radune D."/>
            <person name="Toms B.S."/>
            <person name="Henrissat B."/>
            <person name="Coutinho P.M."/>
            <person name="Schwarz S."/>
            <person name="Field L."/>
            <person name="Trindade-Silva A.E."/>
            <person name="Soares C.A.G."/>
            <person name="Elshahawi S."/>
            <person name="Hanora A."/>
            <person name="Schmidt E.W."/>
            <person name="Haygood M.G."/>
            <person name="Posfai J."/>
            <person name="Benner J."/>
            <person name="Madinger C."/>
            <person name="Nove J."/>
            <person name="Anton B."/>
            <person name="Chaudhary K."/>
            <person name="Foster J."/>
            <person name="Holman A."/>
            <person name="Kumar S."/>
            <person name="Lessard P.A."/>
            <person name="Luyten Y.A."/>
            <person name="Slatko B."/>
            <person name="Wood N."/>
            <person name="Wu B."/>
            <person name="Teplitski M."/>
            <person name="Mougous J.D."/>
            <person name="Ward N."/>
            <person name="Eisen J.A."/>
            <person name="Badger J.H."/>
            <person name="Distel D.L."/>
        </authorList>
    </citation>
    <scope>NUCLEOTIDE SEQUENCE [LARGE SCALE GENOMIC DNA]</scope>
    <source>
        <strain evidence="12">ATCC 39867 / T7901</strain>
    </source>
</reference>
<name>C5BRD0_TERTT</name>
<dbReference type="InterPro" id="IPR044016">
    <property type="entry name" value="Big_13"/>
</dbReference>
<keyword evidence="6" id="KW-0626">Porin</keyword>
<dbReference type="Pfam" id="PF17963">
    <property type="entry name" value="Big_9"/>
    <property type="match status" value="5"/>
</dbReference>
<feature type="domain" description="Dystroglycan-type cadherin-like" evidence="10">
    <location>
        <begin position="2200"/>
        <end position="2293"/>
    </location>
</feature>
<dbReference type="Pfam" id="PF01389">
    <property type="entry name" value="OmpA_membrane"/>
    <property type="match status" value="1"/>
</dbReference>
<dbReference type="InterPro" id="IPR025592">
    <property type="entry name" value="DUF4347"/>
</dbReference>
<dbReference type="InterPro" id="IPR000498">
    <property type="entry name" value="OmpA-like_TM_dom"/>
</dbReference>
<evidence type="ECO:0000259" key="10">
    <source>
        <dbReference type="SMART" id="SM00736"/>
    </source>
</evidence>
<evidence type="ECO:0000256" key="4">
    <source>
        <dbReference type="ARBA" id="ARBA00022737"/>
    </source>
</evidence>
<dbReference type="SUPFAM" id="SSF49313">
    <property type="entry name" value="Cadherin-like"/>
    <property type="match status" value="1"/>
</dbReference>
<keyword evidence="5" id="KW-0106">Calcium</keyword>
<dbReference type="InterPro" id="IPR006644">
    <property type="entry name" value="Cadg"/>
</dbReference>
<dbReference type="EMBL" id="CP001614">
    <property type="protein sequence ID" value="ACR12592.1"/>
    <property type="molecule type" value="Genomic_DNA"/>
</dbReference>
<evidence type="ECO:0000256" key="1">
    <source>
        <dbReference type="ARBA" id="ARBA00005529"/>
    </source>
</evidence>
<dbReference type="Gene3D" id="2.40.160.20">
    <property type="match status" value="1"/>
</dbReference>
<dbReference type="Gene3D" id="2.60.40.2030">
    <property type="match status" value="1"/>
</dbReference>
<organism evidence="11 12">
    <name type="scientific">Teredinibacter turnerae (strain ATCC 39867 / T7901)</name>
    <dbReference type="NCBI Taxonomy" id="377629"/>
    <lineage>
        <taxon>Bacteria</taxon>
        <taxon>Pseudomonadati</taxon>
        <taxon>Pseudomonadota</taxon>
        <taxon>Gammaproteobacteria</taxon>
        <taxon>Cellvibrionales</taxon>
        <taxon>Cellvibrionaceae</taxon>
        <taxon>Teredinibacter</taxon>
    </lineage>
</organism>
<dbReference type="NCBIfam" id="NF012211">
    <property type="entry name" value="tand_rpt_95"/>
    <property type="match status" value="5"/>
</dbReference>
<dbReference type="KEGG" id="ttu:TERTU_3505"/>
<dbReference type="GO" id="GO:0009279">
    <property type="term" value="C:cell outer membrane"/>
    <property type="evidence" value="ECO:0007669"/>
    <property type="project" value="InterPro"/>
</dbReference>
<dbReference type="GO" id="GO:0007154">
    <property type="term" value="P:cell communication"/>
    <property type="evidence" value="ECO:0007669"/>
    <property type="project" value="InterPro"/>
</dbReference>
<dbReference type="InterPro" id="IPR015919">
    <property type="entry name" value="Cadherin-like_sf"/>
</dbReference>
<keyword evidence="12" id="KW-1185">Reference proteome</keyword>
<evidence type="ECO:0000256" key="9">
    <source>
        <dbReference type="SAM" id="SignalP"/>
    </source>
</evidence>
<feature type="region of interest" description="Disordered" evidence="8">
    <location>
        <begin position="615"/>
        <end position="651"/>
    </location>
</feature>
<dbReference type="Pfam" id="PF14252">
    <property type="entry name" value="DUF4347"/>
    <property type="match status" value="1"/>
</dbReference>
<dbReference type="SMART" id="SM00736">
    <property type="entry name" value="CADG"/>
    <property type="match status" value="1"/>
</dbReference>
<feature type="region of interest" description="Disordered" evidence="8">
    <location>
        <begin position="2647"/>
        <end position="2666"/>
    </location>
</feature>
<dbReference type="eggNOG" id="COG3210">
    <property type="taxonomic scope" value="Bacteria"/>
</dbReference>
<evidence type="ECO:0000256" key="3">
    <source>
        <dbReference type="ARBA" id="ARBA00022729"/>
    </source>
</evidence>
<dbReference type="NCBIfam" id="NF041766">
    <property type="entry name" value="choice_anch_U"/>
    <property type="match status" value="1"/>
</dbReference>
<dbReference type="Gene3D" id="2.60.40.10">
    <property type="entry name" value="Immunoglobulins"/>
    <property type="match status" value="6"/>
</dbReference>
<evidence type="ECO:0000256" key="7">
    <source>
        <dbReference type="ARBA" id="ARBA00023180"/>
    </source>
</evidence>
<dbReference type="Pfam" id="PF16184">
    <property type="entry name" value="Cadherin_3"/>
    <property type="match status" value="1"/>
</dbReference>
<keyword evidence="7" id="KW-0325">Glycoprotein</keyword>
<evidence type="ECO:0000313" key="11">
    <source>
        <dbReference type="EMBL" id="ACR12592.1"/>
    </source>
</evidence>
<dbReference type="NCBIfam" id="NF033510">
    <property type="entry name" value="Ca_tandemer"/>
    <property type="match status" value="2"/>
</dbReference>
<dbReference type="InterPro" id="IPR051561">
    <property type="entry name" value="FRAS1_ECM"/>
</dbReference>
<dbReference type="Pfam" id="PF19077">
    <property type="entry name" value="Big_13"/>
    <property type="match status" value="2"/>
</dbReference>
<dbReference type="PANTHER" id="PTHR45739:SF11">
    <property type="entry name" value="FRAS1-RELATED EXTRACELLULAR MATRIX PROTEIN 1-LIKE ISOFORM X1"/>
    <property type="match status" value="1"/>
</dbReference>
<dbReference type="InterPro" id="IPR003644">
    <property type="entry name" value="Calx_beta"/>
</dbReference>
<dbReference type="GO" id="GO:0046930">
    <property type="term" value="C:pore complex"/>
    <property type="evidence" value="ECO:0007669"/>
    <property type="project" value="UniProtKB-KW"/>
</dbReference>
<dbReference type="InterPro" id="IPR038081">
    <property type="entry name" value="CalX-like_sf"/>
</dbReference>
<dbReference type="PROSITE" id="PS51854">
    <property type="entry name" value="CSPG"/>
    <property type="match status" value="1"/>
</dbReference>
<dbReference type="OrthoDB" id="5242130at2"/>
<dbReference type="RefSeq" id="WP_015818704.1">
    <property type="nucleotide sequence ID" value="NC_012997.1"/>
</dbReference>
<keyword evidence="6" id="KW-0812">Transmembrane</keyword>
<dbReference type="SUPFAM" id="SSF141072">
    <property type="entry name" value="CalX-like"/>
    <property type="match status" value="1"/>
</dbReference>
<evidence type="ECO:0000256" key="5">
    <source>
        <dbReference type="ARBA" id="ARBA00022837"/>
    </source>
</evidence>
<dbReference type="GO" id="GO:0015288">
    <property type="term" value="F:porin activity"/>
    <property type="evidence" value="ECO:0007669"/>
    <property type="project" value="UniProtKB-KW"/>
</dbReference>
<feature type="compositionally biased region" description="Acidic residues" evidence="8">
    <location>
        <begin position="2648"/>
        <end position="2666"/>
    </location>
</feature>
<dbReference type="Proteomes" id="UP000009080">
    <property type="component" value="Chromosome"/>
</dbReference>
<dbReference type="HOGENOM" id="CLU_225822_0_0_6"/>
<comment type="similarity">
    <text evidence="2">Belongs to the outer membrane OOP (TC 1.B.6) superfamily. OmpA family.</text>
</comment>
<evidence type="ECO:0000256" key="8">
    <source>
        <dbReference type="SAM" id="MobiDB-lite"/>
    </source>
</evidence>
<keyword evidence="6" id="KW-0813">Transport</keyword>
<dbReference type="InterPro" id="IPR039005">
    <property type="entry name" value="CSPG_rpt"/>
</dbReference>
<keyword evidence="4" id="KW-0677">Repeat</keyword>
<dbReference type="Gene3D" id="2.60.40.3440">
    <property type="match status" value="2"/>
</dbReference>
<evidence type="ECO:0000256" key="2">
    <source>
        <dbReference type="ARBA" id="ARBA00005710"/>
    </source>
</evidence>
<evidence type="ECO:0000313" key="12">
    <source>
        <dbReference type="Proteomes" id="UP000009080"/>
    </source>
</evidence>
<keyword evidence="3 9" id="KW-0732">Signal</keyword>
<proteinExistence type="inferred from homology"/>
<feature type="compositionally biased region" description="Low complexity" evidence="8">
    <location>
        <begin position="626"/>
        <end position="643"/>
    </location>
</feature>
<dbReference type="PANTHER" id="PTHR45739">
    <property type="entry name" value="MATRIX PROTEIN, PUTATIVE-RELATED"/>
    <property type="match status" value="1"/>
</dbReference>
<dbReference type="Pfam" id="PF03160">
    <property type="entry name" value="Calx-beta"/>
    <property type="match status" value="1"/>
</dbReference>
<accession>C5BRD0</accession>
<gene>
    <name evidence="11" type="ordered locus">TERTU_3505</name>
</gene>
<dbReference type="SUPFAM" id="SSF56925">
    <property type="entry name" value="OMPA-like"/>
    <property type="match status" value="1"/>
</dbReference>
<keyword evidence="6" id="KW-0406">Ion transport</keyword>
<comment type="similarity">
    <text evidence="1">Belongs to the FRAS1 family.</text>
</comment>
<dbReference type="InterPro" id="IPR053784">
    <property type="entry name" value="Choice_anch_U_dom"/>
</dbReference>
<dbReference type="Gene3D" id="2.60.40.2810">
    <property type="match status" value="3"/>
</dbReference>
<dbReference type="GO" id="GO:0009653">
    <property type="term" value="P:anatomical structure morphogenesis"/>
    <property type="evidence" value="ECO:0007669"/>
    <property type="project" value="TreeGrafter"/>
</dbReference>
<evidence type="ECO:0000256" key="6">
    <source>
        <dbReference type="ARBA" id="ARBA00023114"/>
    </source>
</evidence>
<dbReference type="STRING" id="377629.TERTU_3505"/>
<dbReference type="Pfam" id="PF05345">
    <property type="entry name" value="He_PIG"/>
    <property type="match status" value="1"/>
</dbReference>
<protein>
    <submittedName>
        <fullName evidence="11">Ig domain protein</fullName>
    </submittedName>
</protein>
<dbReference type="GO" id="GO:0005509">
    <property type="term" value="F:calcium ion binding"/>
    <property type="evidence" value="ECO:0007669"/>
    <property type="project" value="InterPro"/>
</dbReference>